<accession>A0A4Q9DN50</accession>
<gene>
    <name evidence="2" type="ORF">EYB31_17950</name>
</gene>
<comment type="caution">
    <text evidence="2">The sequence shown here is derived from an EMBL/GenBank/DDBJ whole genome shotgun (WGS) entry which is preliminary data.</text>
</comment>
<reference evidence="2 3" key="1">
    <citation type="submission" date="2019-02" db="EMBL/GenBank/DDBJ databases">
        <title>Paenibacillus sp. nov., isolated from surface-sterilized tissue of Thalictrum simplex L.</title>
        <authorList>
            <person name="Tuo L."/>
        </authorList>
    </citation>
    <scope>NUCLEOTIDE SEQUENCE [LARGE SCALE GENOMIC DNA]</scope>
    <source>
        <strain evidence="2 3">N2SHLJ1</strain>
    </source>
</reference>
<dbReference type="AlphaFoldDB" id="A0A4Q9DN50"/>
<feature type="domain" description="Xylose isomerase-like TIM barrel" evidence="1">
    <location>
        <begin position="35"/>
        <end position="274"/>
    </location>
</feature>
<dbReference type="OrthoDB" id="3185623at2"/>
<evidence type="ECO:0000313" key="2">
    <source>
        <dbReference type="EMBL" id="TBL77360.1"/>
    </source>
</evidence>
<sequence>MKTSLSVWSCHKYFYDQTWKNVEFIRFTGQNTRAEGIELLHRFWYPEAESRNEIERALQQEGLEVACVGASNNFALPDASGRAEQLRHITESVDIAAGFGAKTVRVFSGNRQEGVDFETARGWILEGLKAAAEYAGSRGVVLCLENHGLFAGKSAQVLDIIRDVNSEALRSTFDMGNFLLVDEQPADALSTLLPVVAHVHAKDFVQVAEGFAGETYMALSGDRYAGKVLGEGGVDVKALLSRLHTGGYADWVTVEYEGNDEQKLGSIQSVAYVKKALESIKQTN</sequence>
<proteinExistence type="predicted"/>
<dbReference type="InterPro" id="IPR013022">
    <property type="entry name" value="Xyl_isomerase-like_TIM-brl"/>
</dbReference>
<dbReference type="GO" id="GO:0016853">
    <property type="term" value="F:isomerase activity"/>
    <property type="evidence" value="ECO:0007669"/>
    <property type="project" value="UniProtKB-KW"/>
</dbReference>
<dbReference type="PANTHER" id="PTHR12110:SF53">
    <property type="entry name" value="BLR5974 PROTEIN"/>
    <property type="match status" value="1"/>
</dbReference>
<dbReference type="EMBL" id="SIRE01000012">
    <property type="protein sequence ID" value="TBL77360.1"/>
    <property type="molecule type" value="Genomic_DNA"/>
</dbReference>
<keyword evidence="2" id="KW-0413">Isomerase</keyword>
<dbReference type="InterPro" id="IPR036237">
    <property type="entry name" value="Xyl_isomerase-like_sf"/>
</dbReference>
<evidence type="ECO:0000259" key="1">
    <source>
        <dbReference type="Pfam" id="PF01261"/>
    </source>
</evidence>
<keyword evidence="3" id="KW-1185">Reference proteome</keyword>
<dbReference type="PANTHER" id="PTHR12110">
    <property type="entry name" value="HYDROXYPYRUVATE ISOMERASE"/>
    <property type="match status" value="1"/>
</dbReference>
<dbReference type="RefSeq" id="WP_131014751.1">
    <property type="nucleotide sequence ID" value="NZ_SIRE01000012.1"/>
</dbReference>
<name>A0A4Q9DN50_9BACL</name>
<dbReference type="Gene3D" id="3.20.20.150">
    <property type="entry name" value="Divalent-metal-dependent TIM barrel enzymes"/>
    <property type="match status" value="1"/>
</dbReference>
<dbReference type="Pfam" id="PF01261">
    <property type="entry name" value="AP_endonuc_2"/>
    <property type="match status" value="1"/>
</dbReference>
<protein>
    <submittedName>
        <fullName evidence="2">Sugar phosphate isomerase/epimerase</fullName>
    </submittedName>
</protein>
<dbReference type="SUPFAM" id="SSF51658">
    <property type="entry name" value="Xylose isomerase-like"/>
    <property type="match status" value="1"/>
</dbReference>
<evidence type="ECO:0000313" key="3">
    <source>
        <dbReference type="Proteomes" id="UP000293142"/>
    </source>
</evidence>
<dbReference type="InterPro" id="IPR050312">
    <property type="entry name" value="IolE/XylAMocC-like"/>
</dbReference>
<dbReference type="Proteomes" id="UP000293142">
    <property type="component" value="Unassembled WGS sequence"/>
</dbReference>
<organism evidence="2 3">
    <name type="scientific">Paenibacillus thalictri</name>
    <dbReference type="NCBI Taxonomy" id="2527873"/>
    <lineage>
        <taxon>Bacteria</taxon>
        <taxon>Bacillati</taxon>
        <taxon>Bacillota</taxon>
        <taxon>Bacilli</taxon>
        <taxon>Bacillales</taxon>
        <taxon>Paenibacillaceae</taxon>
        <taxon>Paenibacillus</taxon>
    </lineage>
</organism>